<evidence type="ECO:0000256" key="1">
    <source>
        <dbReference type="ARBA" id="ARBA00022723"/>
    </source>
</evidence>
<dbReference type="Proteomes" id="UP000886602">
    <property type="component" value="Unassembled WGS sequence"/>
</dbReference>
<dbReference type="InterPro" id="IPR000923">
    <property type="entry name" value="BlueCu_1"/>
</dbReference>
<evidence type="ECO:0000313" key="4">
    <source>
        <dbReference type="EMBL" id="MBK7423875.1"/>
    </source>
</evidence>
<dbReference type="Gene3D" id="2.60.40.420">
    <property type="entry name" value="Cupredoxins - blue copper proteins"/>
    <property type="match status" value="1"/>
</dbReference>
<dbReference type="AlphaFoldDB" id="A0A9D7IDA7"/>
<keyword evidence="1" id="KW-0479">Metal-binding</keyword>
<proteinExistence type="predicted"/>
<evidence type="ECO:0000313" key="5">
    <source>
        <dbReference type="Proteomes" id="UP000886602"/>
    </source>
</evidence>
<evidence type="ECO:0000259" key="3">
    <source>
        <dbReference type="Pfam" id="PF00127"/>
    </source>
</evidence>
<feature type="domain" description="Blue (type 1) copper" evidence="3">
    <location>
        <begin position="21"/>
        <end position="51"/>
    </location>
</feature>
<dbReference type="InterPro" id="IPR033138">
    <property type="entry name" value="Cu_oxidase_CS"/>
</dbReference>
<keyword evidence="2" id="KW-0186">Copper</keyword>
<reference evidence="4" key="1">
    <citation type="submission" date="2020-10" db="EMBL/GenBank/DDBJ databases">
        <title>Connecting structure to function with the recovery of over 1000 high-quality activated sludge metagenome-assembled genomes encoding full-length rRNA genes using long-read sequencing.</title>
        <authorList>
            <person name="Singleton C.M."/>
            <person name="Petriglieri F."/>
            <person name="Kristensen J.M."/>
            <person name="Kirkegaard R.H."/>
            <person name="Michaelsen T.Y."/>
            <person name="Andersen M.H."/>
            <person name="Karst S.M."/>
            <person name="Dueholm M.S."/>
            <person name="Nielsen P.H."/>
            <person name="Albertsen M."/>
        </authorList>
    </citation>
    <scope>NUCLEOTIDE SEQUENCE</scope>
    <source>
        <strain evidence="4">EsbW_18-Q3-R4-48_MAXAC.044</strain>
    </source>
</reference>
<dbReference type="InterPro" id="IPR008972">
    <property type="entry name" value="Cupredoxin"/>
</dbReference>
<dbReference type="EMBL" id="JADJNC010000019">
    <property type="protein sequence ID" value="MBK7423875.1"/>
    <property type="molecule type" value="Genomic_DNA"/>
</dbReference>
<dbReference type="PROSITE" id="PS00079">
    <property type="entry name" value="MULTICOPPER_OXIDASE1"/>
    <property type="match status" value="1"/>
</dbReference>
<comment type="caution">
    <text evidence="4">The sequence shown here is derived from an EMBL/GenBank/DDBJ whole genome shotgun (WGS) entry which is preliminary data.</text>
</comment>
<organism evidence="4 5">
    <name type="scientific">Candidatus Propionivibrio dominans</name>
    <dbReference type="NCBI Taxonomy" id="2954373"/>
    <lineage>
        <taxon>Bacteria</taxon>
        <taxon>Pseudomonadati</taxon>
        <taxon>Pseudomonadota</taxon>
        <taxon>Betaproteobacteria</taxon>
        <taxon>Rhodocyclales</taxon>
        <taxon>Rhodocyclaceae</taxon>
        <taxon>Propionivibrio</taxon>
    </lineage>
</organism>
<protein>
    <recommendedName>
        <fullName evidence="3">Blue (type 1) copper domain-containing protein</fullName>
    </recommendedName>
</protein>
<evidence type="ECO:0000256" key="2">
    <source>
        <dbReference type="ARBA" id="ARBA00023008"/>
    </source>
</evidence>
<accession>A0A9D7IDA7</accession>
<dbReference type="Pfam" id="PF00127">
    <property type="entry name" value="Copper-bind"/>
    <property type="match status" value="1"/>
</dbReference>
<dbReference type="SUPFAM" id="SSF49503">
    <property type="entry name" value="Cupredoxins"/>
    <property type="match status" value="1"/>
</dbReference>
<dbReference type="GO" id="GO:0005507">
    <property type="term" value="F:copper ion binding"/>
    <property type="evidence" value="ECO:0007669"/>
    <property type="project" value="InterPro"/>
</dbReference>
<name>A0A9D7IDA7_9RHOO</name>
<gene>
    <name evidence="4" type="ORF">IPJ48_12635</name>
</gene>
<dbReference type="GO" id="GO:0009055">
    <property type="term" value="F:electron transfer activity"/>
    <property type="evidence" value="ECO:0007669"/>
    <property type="project" value="InterPro"/>
</dbReference>
<sequence length="62" mass="6668">MHTDTQIPYMAHVPAGKQGEIIRTFNQSGEFDFACILPGHYEAGMVGKIKVVVAGNKATPGH</sequence>